<dbReference type="AlphaFoldDB" id="I3U6G4"/>
<evidence type="ECO:0000313" key="4">
    <source>
        <dbReference type="Proteomes" id="UP000005269"/>
    </source>
</evidence>
<name>I3U6G4_ENTFD</name>
<keyword evidence="3" id="KW-0614">Plasmid</keyword>
<organism evidence="3 4">
    <name type="scientific">Enterococcus faecium (strain ATCC BAA-472 / TX0016 / DO)</name>
    <dbReference type="NCBI Taxonomy" id="333849"/>
    <lineage>
        <taxon>Bacteria</taxon>
        <taxon>Bacillati</taxon>
        <taxon>Bacillota</taxon>
        <taxon>Bacilli</taxon>
        <taxon>Lactobacillales</taxon>
        <taxon>Enterococcaceae</taxon>
        <taxon>Enterococcus</taxon>
    </lineage>
</organism>
<protein>
    <recommendedName>
        <fullName evidence="2">Transposase TnpC homeodomain domain-containing protein</fullName>
    </recommendedName>
</protein>
<dbReference type="Pfam" id="PF13007">
    <property type="entry name" value="LZ_Tnp_IS66"/>
    <property type="match status" value="1"/>
</dbReference>
<dbReference type="EMBL" id="CP003586">
    <property type="protein sequence ID" value="AFK60602.1"/>
    <property type="molecule type" value="Genomic_DNA"/>
</dbReference>
<proteinExistence type="predicted"/>
<dbReference type="Proteomes" id="UP000005269">
    <property type="component" value="Plasmid 3"/>
</dbReference>
<dbReference type="InterPro" id="IPR024463">
    <property type="entry name" value="Transposase_TnpC_homeodom"/>
</dbReference>
<evidence type="ECO:0000313" key="3">
    <source>
        <dbReference type="EMBL" id="AFK60602.1"/>
    </source>
</evidence>
<accession>I3U6G4</accession>
<evidence type="ECO:0000259" key="2">
    <source>
        <dbReference type="Pfam" id="PF13007"/>
    </source>
</evidence>
<dbReference type="KEGG" id="efu:HMPREF0351_12978"/>
<keyword evidence="4" id="KW-1185">Reference proteome</keyword>
<feature type="coiled-coil region" evidence="1">
    <location>
        <begin position="11"/>
        <end position="45"/>
    </location>
</feature>
<gene>
    <name evidence="3" type="ORF">HMPREF0351_12978</name>
</gene>
<evidence type="ECO:0000256" key="1">
    <source>
        <dbReference type="SAM" id="Coils"/>
    </source>
</evidence>
<reference evidence="3 4" key="1">
    <citation type="journal article" date="2012" name="BMC Microbiol.">
        <title>Complete genome sequence of Enterococcus faecium strain TX16 and comparative genomic analysis of Enterococcus faecium genomes.</title>
        <authorList>
            <person name="Qin X."/>
            <person name="Galloway-Pena J.R."/>
            <person name="Sillanpaa J."/>
            <person name="Hyeob Roh J."/>
            <person name="Nallapareddy S.R."/>
            <person name="Chowdhury S."/>
            <person name="Bourgogne A."/>
            <person name="Choudhury T."/>
            <person name="Munzy D.M."/>
            <person name="Buhay C.J."/>
            <person name="Ding Y."/>
            <person name="Dugan-Rocha S."/>
            <person name="Liu W."/>
            <person name="Kovar C."/>
            <person name="Sodergren E."/>
            <person name="Highlander S."/>
            <person name="Petrosino J.F."/>
            <person name="Worley K.C."/>
            <person name="Gibbs R.A."/>
            <person name="Weinstock G.M."/>
            <person name="Murray B.E."/>
        </authorList>
    </citation>
    <scope>NUCLEOTIDE SEQUENCE [LARGE SCALE GENOMIC DNA]</scope>
    <source>
        <strain evidence="4">ATCC BAA-472 / TX0016 / DO</strain>
        <plasmid evidence="3">3</plasmid>
    </source>
</reference>
<keyword evidence="1" id="KW-0175">Coiled coil</keyword>
<geneLocation type="plasmid" evidence="3 4">
    <name>3</name>
</geneLocation>
<dbReference type="HOGENOM" id="CLU_134130_0_0_9"/>
<feature type="domain" description="Transposase TnpC homeodomain" evidence="2">
    <location>
        <begin position="35"/>
        <end position="105"/>
    </location>
</feature>
<sequence>METTDTLLQLLQEAHKTNQAQQQTIQNLTTEIQLLNEKVNYLTNKLFGRSKETLFEETNGQLNLFSDEEISVSVPEAAATIIPVKGHQRVVGTKADKIKHLPITERKNISFLWKNNFVNIAVHR</sequence>